<organism evidence="1">
    <name type="scientific">Cucumis melo</name>
    <name type="common">Muskmelon</name>
    <dbReference type="NCBI Taxonomy" id="3656"/>
    <lineage>
        <taxon>Eukaryota</taxon>
        <taxon>Viridiplantae</taxon>
        <taxon>Streptophyta</taxon>
        <taxon>Embryophyta</taxon>
        <taxon>Tracheophyta</taxon>
        <taxon>Spermatophyta</taxon>
        <taxon>Magnoliopsida</taxon>
        <taxon>eudicotyledons</taxon>
        <taxon>Gunneridae</taxon>
        <taxon>Pentapetalae</taxon>
        <taxon>rosids</taxon>
        <taxon>fabids</taxon>
        <taxon>Cucurbitales</taxon>
        <taxon>Cucurbitaceae</taxon>
        <taxon>Benincaseae</taxon>
        <taxon>Cucumis</taxon>
    </lineage>
</organism>
<protein>
    <submittedName>
        <fullName evidence="1">Uncharacterized protein</fullName>
    </submittedName>
</protein>
<proteinExistence type="predicted"/>
<dbReference type="AlphaFoldDB" id="A0A9I9DH69"/>
<dbReference type="EnsemblPlants" id="MELO3C017904.2.1">
    <property type="protein sequence ID" value="MELO3C017904.2.1"/>
    <property type="gene ID" value="MELO3C017904.2"/>
</dbReference>
<name>A0A9I9DH69_CUCME</name>
<evidence type="ECO:0000313" key="1">
    <source>
        <dbReference type="EnsemblPlants" id="MELO3C017904.2.1"/>
    </source>
</evidence>
<dbReference type="Gramene" id="MELO3C017904.2.1">
    <property type="protein sequence ID" value="MELO3C017904.2.1"/>
    <property type="gene ID" value="MELO3C017904.2"/>
</dbReference>
<sequence length="86" mass="9650">SNNREAGIGDDHFDLSNFHETPVLFADPTIEINSDIGYQNWNDEVRYLNFQSNVEIENLNNMEMVSVGVSANEINNDGTSGSTKRK</sequence>
<reference evidence="1" key="1">
    <citation type="submission" date="2023-03" db="UniProtKB">
        <authorList>
            <consortium name="EnsemblPlants"/>
        </authorList>
    </citation>
    <scope>IDENTIFICATION</scope>
</reference>
<accession>A0A9I9DH69</accession>